<organism evidence="2">
    <name type="scientific">viral metagenome</name>
    <dbReference type="NCBI Taxonomy" id="1070528"/>
    <lineage>
        <taxon>unclassified sequences</taxon>
        <taxon>metagenomes</taxon>
        <taxon>organismal metagenomes</taxon>
    </lineage>
</organism>
<evidence type="ECO:0000313" key="2">
    <source>
        <dbReference type="EMBL" id="QHT94787.1"/>
    </source>
</evidence>
<accession>A0A6C0ISE8</accession>
<proteinExistence type="predicted"/>
<sequence>MTTMDDSLGKIVRPSWLAEEERLQKVDSMFDRESMSSIPIKIIYVNTHDYIDKITCATCPITPSDTGGIIKKETLIKFIQDHKIQTKDTKYKLLDVLLCNFVVSPSDMPLFSSTSDDDENATNYVRSISCVEDIFIAPSIFMFHDINSMYFIYQEHEVLKNHVPLKSILKSNIENNDREPNAKKRNTKKVRISMKHNTLPSSSSRKKTRRQRH</sequence>
<reference evidence="2" key="1">
    <citation type="journal article" date="2020" name="Nature">
        <title>Giant virus diversity and host interactions through global metagenomics.</title>
        <authorList>
            <person name="Schulz F."/>
            <person name="Roux S."/>
            <person name="Paez-Espino D."/>
            <person name="Jungbluth S."/>
            <person name="Walsh D.A."/>
            <person name="Denef V.J."/>
            <person name="McMahon K.D."/>
            <person name="Konstantinidis K.T."/>
            <person name="Eloe-Fadrosh E.A."/>
            <person name="Kyrpides N.C."/>
            <person name="Woyke T."/>
        </authorList>
    </citation>
    <scope>NUCLEOTIDE SEQUENCE</scope>
    <source>
        <strain evidence="2">GVMAG-M-3300024261-26</strain>
    </source>
</reference>
<protein>
    <submittedName>
        <fullName evidence="2">Uncharacterized protein</fullName>
    </submittedName>
</protein>
<name>A0A6C0ISE8_9ZZZZ</name>
<evidence type="ECO:0000256" key="1">
    <source>
        <dbReference type="SAM" id="MobiDB-lite"/>
    </source>
</evidence>
<feature type="compositionally biased region" description="Basic residues" evidence="1">
    <location>
        <begin position="204"/>
        <end position="213"/>
    </location>
</feature>
<dbReference type="EMBL" id="MN740231">
    <property type="protein sequence ID" value="QHT94787.1"/>
    <property type="molecule type" value="Genomic_DNA"/>
</dbReference>
<feature type="region of interest" description="Disordered" evidence="1">
    <location>
        <begin position="174"/>
        <end position="213"/>
    </location>
</feature>
<dbReference type="AlphaFoldDB" id="A0A6C0ISE8"/>
<feature type="compositionally biased region" description="Basic residues" evidence="1">
    <location>
        <begin position="183"/>
        <end position="194"/>
    </location>
</feature>